<reference evidence="1 2" key="1">
    <citation type="journal article" date="2009" name="Genome Res.">
        <title>Whole genome sequence of Desulfovibrio magneticus strain RS-1 revealed common gene clusters in magnetotactic bacteria.</title>
        <authorList>
            <person name="Nakazawa H."/>
            <person name="Arakaki A."/>
            <person name="Narita-Yamada S."/>
            <person name="Yashiro I."/>
            <person name="Jinno K."/>
            <person name="Aoki N."/>
            <person name="Tsuruyama A."/>
            <person name="Okamura Y."/>
            <person name="Tanikawa S."/>
            <person name="Fujita N."/>
            <person name="Takeyama H."/>
            <person name="Matsunaga T."/>
        </authorList>
    </citation>
    <scope>NUCLEOTIDE SEQUENCE [LARGE SCALE GENOMIC DNA]</scope>
    <source>
        <strain evidence="2">ATCC 700980 / DSM 13731 / RS-1</strain>
    </source>
</reference>
<name>C4XPH8_SOLM1</name>
<proteinExistence type="predicted"/>
<evidence type="ECO:0000313" key="2">
    <source>
        <dbReference type="Proteomes" id="UP000009071"/>
    </source>
</evidence>
<evidence type="ECO:0000313" key="1">
    <source>
        <dbReference type="EMBL" id="BAH75159.1"/>
    </source>
</evidence>
<dbReference type="Proteomes" id="UP000009071">
    <property type="component" value="Chromosome"/>
</dbReference>
<sequence>MVRARSAAMPACPSDPPRLRLVPKPEKKPRFARYIGIDYSGAEVPTSPLKGLRAYVADGDGPPREATTTEPGRKYWCRQALTDWLAQRLGEDIPTLVGIDHGFSFPLAYFEQYGLPDDWPAFLDDFAAHWPTDEPYMYVDFIRQGAFGDGAARMGSSRWRRLCEIRTGRAKSVFHFDVPGSVAKATFAGLTMLRRIRQETDGKAVFWPFDGFMPPAGASVVAEAYPSLVSHLYPRNGRTPDQHDAFCLCAWLQATDRAGRLSAFLEPSLSDAEREAVAIEGWILGLA</sequence>
<dbReference type="STRING" id="573370.DMR_16680"/>
<accession>C4XPH8</accession>
<protein>
    <recommendedName>
        <fullName evidence="3">DUF429 domain-containing protein</fullName>
    </recommendedName>
</protein>
<dbReference type="AlphaFoldDB" id="C4XPH8"/>
<organism evidence="1 2">
    <name type="scientific">Solidesulfovibrio magneticus (strain ATCC 700980 / DSM 13731 / RS-1)</name>
    <name type="common">Desulfovibrio magneticus</name>
    <dbReference type="NCBI Taxonomy" id="573370"/>
    <lineage>
        <taxon>Bacteria</taxon>
        <taxon>Pseudomonadati</taxon>
        <taxon>Thermodesulfobacteriota</taxon>
        <taxon>Desulfovibrionia</taxon>
        <taxon>Desulfovibrionales</taxon>
        <taxon>Desulfovibrionaceae</taxon>
        <taxon>Solidesulfovibrio</taxon>
    </lineage>
</organism>
<dbReference type="HOGENOM" id="CLU_1057302_0_0_7"/>
<dbReference type="EMBL" id="AP010904">
    <property type="protein sequence ID" value="BAH75159.1"/>
    <property type="molecule type" value="Genomic_DNA"/>
</dbReference>
<gene>
    <name evidence="1" type="ordered locus">DMR_16680</name>
</gene>
<keyword evidence="2" id="KW-1185">Reference proteome</keyword>
<evidence type="ECO:0008006" key="3">
    <source>
        <dbReference type="Google" id="ProtNLM"/>
    </source>
</evidence>
<dbReference type="KEGG" id="dma:DMR_16680"/>
<dbReference type="eggNOG" id="ENOG502Z8PI">
    <property type="taxonomic scope" value="Bacteria"/>
</dbReference>